<dbReference type="AlphaFoldDB" id="A0A1Y1QUX6"/>
<comment type="caution">
    <text evidence="3">The sequence shown here is derived from an EMBL/GenBank/DDBJ whole genome shotgun (WGS) entry which is preliminary data.</text>
</comment>
<feature type="region of interest" description="Disordered" evidence="1">
    <location>
        <begin position="128"/>
        <end position="161"/>
    </location>
</feature>
<feature type="signal peptide" evidence="2">
    <location>
        <begin position="1"/>
        <end position="21"/>
    </location>
</feature>
<evidence type="ECO:0000256" key="1">
    <source>
        <dbReference type="SAM" id="MobiDB-lite"/>
    </source>
</evidence>
<sequence>MKLFKATLFAVSLLMAGYSLAHTDEFLDSQASPHGGQVRMTDTHHLELVIKDKEITVYVMNHANEAQPSAGMQATATVLSGDAKTEVRLEPAEENLLKGTGDFKTSDEMKVVLSVTPAPMTARFTPFQKAEAPPASGAAPAPATGHDMSKMEMPAKDEVKK</sequence>
<feature type="compositionally biased region" description="Low complexity" evidence="1">
    <location>
        <begin position="130"/>
        <end position="143"/>
    </location>
</feature>
<evidence type="ECO:0000256" key="2">
    <source>
        <dbReference type="SAM" id="SignalP"/>
    </source>
</evidence>
<accession>A0A1Y1QUX6</accession>
<protein>
    <recommendedName>
        <fullName evidence="5">Copper chaperone PCu(A)C</fullName>
    </recommendedName>
</protein>
<dbReference type="Proteomes" id="UP000192491">
    <property type="component" value="Unassembled WGS sequence"/>
</dbReference>
<reference evidence="3 4" key="1">
    <citation type="submission" date="2017-01" db="EMBL/GenBank/DDBJ databases">
        <title>Novel large sulfur bacteria in the metagenomes of groundwater-fed chemosynthetic microbial mats in the Lake Huron basin.</title>
        <authorList>
            <person name="Sharrar A.M."/>
            <person name="Flood B.E."/>
            <person name="Bailey J.V."/>
            <person name="Jones D.S."/>
            <person name="Biddanda B."/>
            <person name="Ruberg S.A."/>
            <person name="Marcus D.N."/>
            <person name="Dick G.J."/>
        </authorList>
    </citation>
    <scope>NUCLEOTIDE SEQUENCE [LARGE SCALE GENOMIC DNA]</scope>
    <source>
        <strain evidence="3">A8</strain>
    </source>
</reference>
<gene>
    <name evidence="3" type="ORF">BWK73_10960</name>
</gene>
<feature type="chain" id="PRO_5012282194" description="Copper chaperone PCu(A)C" evidence="2">
    <location>
        <begin position="22"/>
        <end position="161"/>
    </location>
</feature>
<keyword evidence="2" id="KW-0732">Signal</keyword>
<evidence type="ECO:0000313" key="4">
    <source>
        <dbReference type="Proteomes" id="UP000192491"/>
    </source>
</evidence>
<evidence type="ECO:0000313" key="3">
    <source>
        <dbReference type="EMBL" id="OQX13897.1"/>
    </source>
</evidence>
<feature type="compositionally biased region" description="Basic and acidic residues" evidence="1">
    <location>
        <begin position="147"/>
        <end position="161"/>
    </location>
</feature>
<proteinExistence type="predicted"/>
<organism evidence="3 4">
    <name type="scientific">Thiothrix lacustris</name>
    <dbReference type="NCBI Taxonomy" id="525917"/>
    <lineage>
        <taxon>Bacteria</taxon>
        <taxon>Pseudomonadati</taxon>
        <taxon>Pseudomonadota</taxon>
        <taxon>Gammaproteobacteria</taxon>
        <taxon>Thiotrichales</taxon>
        <taxon>Thiotrichaceae</taxon>
        <taxon>Thiothrix</taxon>
    </lineage>
</organism>
<evidence type="ECO:0008006" key="5">
    <source>
        <dbReference type="Google" id="ProtNLM"/>
    </source>
</evidence>
<dbReference type="EMBL" id="MTEJ01000038">
    <property type="protein sequence ID" value="OQX13897.1"/>
    <property type="molecule type" value="Genomic_DNA"/>
</dbReference>
<name>A0A1Y1QUX6_9GAMM</name>